<evidence type="ECO:0000313" key="2">
    <source>
        <dbReference type="Proteomes" id="UP000031036"/>
    </source>
</evidence>
<proteinExistence type="predicted"/>
<gene>
    <name evidence="1" type="ORF">Tcan_01877</name>
</gene>
<dbReference type="AlphaFoldDB" id="A0A0B2VJT7"/>
<name>A0A0B2VJT7_TOXCA</name>
<evidence type="ECO:0000313" key="1">
    <source>
        <dbReference type="EMBL" id="KHN81664.1"/>
    </source>
</evidence>
<keyword evidence="2" id="KW-1185">Reference proteome</keyword>
<comment type="caution">
    <text evidence="1">The sequence shown here is derived from an EMBL/GenBank/DDBJ whole genome shotgun (WGS) entry which is preliminary data.</text>
</comment>
<organism evidence="1 2">
    <name type="scientific">Toxocara canis</name>
    <name type="common">Canine roundworm</name>
    <dbReference type="NCBI Taxonomy" id="6265"/>
    <lineage>
        <taxon>Eukaryota</taxon>
        <taxon>Metazoa</taxon>
        <taxon>Ecdysozoa</taxon>
        <taxon>Nematoda</taxon>
        <taxon>Chromadorea</taxon>
        <taxon>Rhabditida</taxon>
        <taxon>Spirurina</taxon>
        <taxon>Ascaridomorpha</taxon>
        <taxon>Ascaridoidea</taxon>
        <taxon>Toxocaridae</taxon>
        <taxon>Toxocara</taxon>
    </lineage>
</organism>
<dbReference type="EMBL" id="JPKZ01001479">
    <property type="protein sequence ID" value="KHN81664.1"/>
    <property type="molecule type" value="Genomic_DNA"/>
</dbReference>
<reference evidence="1 2" key="1">
    <citation type="submission" date="2014-11" db="EMBL/GenBank/DDBJ databases">
        <title>Genetic blueprint of the zoonotic pathogen Toxocara canis.</title>
        <authorList>
            <person name="Zhu X.-Q."/>
            <person name="Korhonen P.K."/>
            <person name="Cai H."/>
            <person name="Young N.D."/>
            <person name="Nejsum P."/>
            <person name="von Samson-Himmelstjerna G."/>
            <person name="Boag P.R."/>
            <person name="Tan P."/>
            <person name="Li Q."/>
            <person name="Min J."/>
            <person name="Yang Y."/>
            <person name="Wang X."/>
            <person name="Fang X."/>
            <person name="Hall R.S."/>
            <person name="Hofmann A."/>
            <person name="Sternberg P.W."/>
            <person name="Jex A.R."/>
            <person name="Gasser R.B."/>
        </authorList>
    </citation>
    <scope>NUCLEOTIDE SEQUENCE [LARGE SCALE GENOMIC DNA]</scope>
    <source>
        <strain evidence="1">PN_DK_2014</strain>
    </source>
</reference>
<sequence length="76" mass="8234">MASQDSATKCESDFVDLSELLQTYAPSTKGNSTNSMIAAASAASARNESQLDVVRPRNAMDHRALFVNNNKMINVK</sequence>
<dbReference type="Proteomes" id="UP000031036">
    <property type="component" value="Unassembled WGS sequence"/>
</dbReference>
<protein>
    <submittedName>
        <fullName evidence="1">Uncharacterized protein</fullName>
    </submittedName>
</protein>
<accession>A0A0B2VJT7</accession>